<reference evidence="1 2" key="1">
    <citation type="submission" date="2018-03" db="EMBL/GenBank/DDBJ databases">
        <title>The draft genome of Mesorhizobium soli JCM 19897.</title>
        <authorList>
            <person name="Li L."/>
            <person name="Liu L."/>
            <person name="Liang L."/>
            <person name="Wang T."/>
            <person name="Zhang X."/>
        </authorList>
    </citation>
    <scope>NUCLEOTIDE SEQUENCE [LARGE SCALE GENOMIC DNA]</scope>
    <source>
        <strain evidence="1 2">JCM 19897</strain>
    </source>
</reference>
<dbReference type="EMBL" id="PXYL01000017">
    <property type="protein sequence ID" value="PSJ56638.1"/>
    <property type="molecule type" value="Genomic_DNA"/>
</dbReference>
<dbReference type="InterPro" id="IPR011990">
    <property type="entry name" value="TPR-like_helical_dom_sf"/>
</dbReference>
<evidence type="ECO:0000313" key="1">
    <source>
        <dbReference type="EMBL" id="PSJ56638.1"/>
    </source>
</evidence>
<dbReference type="RefSeq" id="WP_106726555.1">
    <property type="nucleotide sequence ID" value="NZ_PXYL01000017.1"/>
</dbReference>
<comment type="caution">
    <text evidence="1">The sequence shown here is derived from an EMBL/GenBank/DDBJ whole genome shotgun (WGS) entry which is preliminary data.</text>
</comment>
<dbReference type="OrthoDB" id="100177at2"/>
<keyword evidence="2" id="KW-1185">Reference proteome</keyword>
<gene>
    <name evidence="1" type="ORF">C7I85_24065</name>
</gene>
<evidence type="ECO:0000313" key="2">
    <source>
        <dbReference type="Proteomes" id="UP000240653"/>
    </source>
</evidence>
<sequence length="544" mass="60939">MVDKVCDHSPDTIREELLRVLASPDFDSTERIRKFLTYVVEETLCGHPERIKAYTIATSVFGRDENFDPQVDSIVRIVAGRMRRSLERYYLTEGRGDPLRIRIPKGSYVPVFEDPASLRADPREAPSHRSENGGTSILVEAFTQEDGHSTYPDFALGLTRSLIVGLARFASFRVFGPEASRGQTGDARPAKGNSEPTRFDYILRGGTAIDSEHCRAYALLIDARSELAIWGDSFECPPHPSKIYALRSDVANDVVRILAQPYGVIFSYRARDVEGAPPHRLSSYDRLLLFYQYWRTFDQELREKARECLEWTIQSEPNAADAFAFLSLVCSDSSNPAKGRCASFLDLRERALDLAERAIELAPSSSWGHCARSLAYWRVGDLRSSLDALETARMLNPNDSTIIAELGQRHAMMANWERAVPLIVRSFATSPAQPGRYRVGLFLYHYAHGRYRDAFMEARKIGDSDLLSTRAAIAMAAAQLGLREETSEAIRQIHNLDPGFGDHIKSDLEGQHLHPDLIRMIVDGLKMAALPGRDTNSSQLGLGR</sequence>
<dbReference type="SUPFAM" id="SSF48452">
    <property type="entry name" value="TPR-like"/>
    <property type="match status" value="1"/>
</dbReference>
<name>A0A2P7S2E5_9HYPH</name>
<protein>
    <submittedName>
        <fullName evidence="1">Uncharacterized protein</fullName>
    </submittedName>
</protein>
<accession>A0A2P7S2E5</accession>
<proteinExistence type="predicted"/>
<dbReference type="Proteomes" id="UP000240653">
    <property type="component" value="Unassembled WGS sequence"/>
</dbReference>
<dbReference type="Gene3D" id="1.25.40.10">
    <property type="entry name" value="Tetratricopeptide repeat domain"/>
    <property type="match status" value="1"/>
</dbReference>
<organism evidence="1 2">
    <name type="scientific">Pseudaminobacter soli</name>
    <name type="common">ex Li et al. 2025</name>
    <dbReference type="NCBI Taxonomy" id="1295366"/>
    <lineage>
        <taxon>Bacteria</taxon>
        <taxon>Pseudomonadati</taxon>
        <taxon>Pseudomonadota</taxon>
        <taxon>Alphaproteobacteria</taxon>
        <taxon>Hyphomicrobiales</taxon>
        <taxon>Phyllobacteriaceae</taxon>
        <taxon>Pseudaminobacter</taxon>
    </lineage>
</organism>
<dbReference type="AlphaFoldDB" id="A0A2P7S2E5"/>